<keyword evidence="5" id="KW-1185">Reference proteome</keyword>
<dbReference type="InterPro" id="IPR001611">
    <property type="entry name" value="Leu-rich_rpt"/>
</dbReference>
<dbReference type="STRING" id="8005.ENSEEEP00000002971"/>
<dbReference type="GeneTree" id="ENSGT00940000156026"/>
<dbReference type="OMA" id="CLFKLTN"/>
<dbReference type="PROSITE" id="PS51450">
    <property type="entry name" value="LRR"/>
    <property type="match status" value="1"/>
</dbReference>
<keyword evidence="1" id="KW-0433">Leucine-rich repeat</keyword>
<dbReference type="SMART" id="SM00369">
    <property type="entry name" value="LRR_TYP"/>
    <property type="match status" value="4"/>
</dbReference>
<dbReference type="Gene3D" id="3.80.10.10">
    <property type="entry name" value="Ribonuclease Inhibitor"/>
    <property type="match status" value="1"/>
</dbReference>
<reference evidence="4" key="4">
    <citation type="submission" date="2025-08" db="UniProtKB">
        <authorList>
            <consortium name="Ensembl"/>
        </authorList>
    </citation>
    <scope>IDENTIFICATION</scope>
</reference>
<evidence type="ECO:0000313" key="4">
    <source>
        <dbReference type="Ensembl" id="ENSEEEP00000002971.1"/>
    </source>
</evidence>
<accession>A0A4W4DVZ2</accession>
<dbReference type="InterPro" id="IPR032675">
    <property type="entry name" value="LRR_dom_sf"/>
</dbReference>
<proteinExistence type="predicted"/>
<dbReference type="Ensembl" id="ENSEEET00000003017.2">
    <property type="protein sequence ID" value="ENSEEEP00000002971.1"/>
    <property type="gene ID" value="ENSEEEG00000001694.2"/>
</dbReference>
<dbReference type="SUPFAM" id="SSF52075">
    <property type="entry name" value="Outer arm dynein light chain 1"/>
    <property type="match status" value="1"/>
</dbReference>
<dbReference type="InterPro" id="IPR055414">
    <property type="entry name" value="LRR_R13L4/SHOC2-like"/>
</dbReference>
<dbReference type="InterPro" id="IPR003591">
    <property type="entry name" value="Leu-rich_rpt_typical-subtyp"/>
</dbReference>
<dbReference type="PANTHER" id="PTHR48051:SF42">
    <property type="entry name" value="LEUCINE-RICH REPEAT-CONTAINING PROTEIN 18-LIKE"/>
    <property type="match status" value="1"/>
</dbReference>
<evidence type="ECO:0000256" key="2">
    <source>
        <dbReference type="ARBA" id="ARBA00022737"/>
    </source>
</evidence>
<feature type="domain" description="Disease resistance R13L4/SHOC-2-like LRR" evidence="3">
    <location>
        <begin position="93"/>
        <end position="178"/>
    </location>
</feature>
<dbReference type="InterPro" id="IPR050216">
    <property type="entry name" value="LRR_domain-containing"/>
</dbReference>
<dbReference type="Pfam" id="PF23598">
    <property type="entry name" value="LRR_14"/>
    <property type="match status" value="1"/>
</dbReference>
<dbReference type="Pfam" id="PF00560">
    <property type="entry name" value="LRR_1"/>
    <property type="match status" value="1"/>
</dbReference>
<dbReference type="PANTHER" id="PTHR48051">
    <property type="match status" value="1"/>
</dbReference>
<dbReference type="GO" id="GO:0005737">
    <property type="term" value="C:cytoplasm"/>
    <property type="evidence" value="ECO:0007669"/>
    <property type="project" value="TreeGrafter"/>
</dbReference>
<reference evidence="5" key="1">
    <citation type="journal article" date="2014" name="Science">
        <title>Nonhuman genetics. Genomic basis for the convergent evolution of electric organs.</title>
        <authorList>
            <person name="Gallant J.R."/>
            <person name="Traeger L.L."/>
            <person name="Volkening J.D."/>
            <person name="Moffett H."/>
            <person name="Chen P.H."/>
            <person name="Novina C.D."/>
            <person name="Phillips G.N.Jr."/>
            <person name="Anand R."/>
            <person name="Wells G.B."/>
            <person name="Pinch M."/>
            <person name="Guth R."/>
            <person name="Unguez G.A."/>
            <person name="Albert J.S."/>
            <person name="Zakon H.H."/>
            <person name="Samanta M.P."/>
            <person name="Sussman M.R."/>
        </authorList>
    </citation>
    <scope>NUCLEOTIDE SEQUENCE [LARGE SCALE GENOMIC DNA]</scope>
</reference>
<dbReference type="AlphaFoldDB" id="A0A4W4DVZ2"/>
<protein>
    <recommendedName>
        <fullName evidence="3">Disease resistance R13L4/SHOC-2-like LRR domain-containing protein</fullName>
    </recommendedName>
</protein>
<reference evidence="4" key="3">
    <citation type="submission" date="2020-05" db="EMBL/GenBank/DDBJ databases">
        <title>Electrophorus electricus (electric eel) genome, fEleEle1, primary haplotype.</title>
        <authorList>
            <person name="Myers G."/>
            <person name="Meyer A."/>
            <person name="Fedrigo O."/>
            <person name="Formenti G."/>
            <person name="Rhie A."/>
            <person name="Tracey A."/>
            <person name="Sims Y."/>
            <person name="Jarvis E.D."/>
        </authorList>
    </citation>
    <scope>NUCLEOTIDE SEQUENCE [LARGE SCALE GENOMIC DNA]</scope>
</reference>
<dbReference type="SMART" id="SM00364">
    <property type="entry name" value="LRR_BAC"/>
    <property type="match status" value="3"/>
</dbReference>
<sequence>MAKEKKRGTKGKKITLKMARNAFKVTPDGKRRLDLSNMGLHTFPKCILQLTNIEELDLSRNYLRKIPDFIGQLTSVHWLDLHSNYIKKLPKTIGQLKALSYLNLCNNRLETAGLPADIGNLKSLRTLNLGMNRLTALPPTMAALTNLRELGLFDNLLTTLPEFIGVLKNLTNLNTKRNPVACSQEDAKEVKATECLYLVREEDLCKVCLEKCKEARERLEKKRLSDQPHKRHNFFGLFRPNSVARSNQEILTSRRKRMKRASLMSS</sequence>
<reference evidence="4" key="5">
    <citation type="submission" date="2025-09" db="UniProtKB">
        <authorList>
            <consortium name="Ensembl"/>
        </authorList>
    </citation>
    <scope>IDENTIFICATION</scope>
</reference>
<evidence type="ECO:0000313" key="5">
    <source>
        <dbReference type="Proteomes" id="UP000314983"/>
    </source>
</evidence>
<organism evidence="4 5">
    <name type="scientific">Electrophorus electricus</name>
    <name type="common">Electric eel</name>
    <name type="synonym">Gymnotus electricus</name>
    <dbReference type="NCBI Taxonomy" id="8005"/>
    <lineage>
        <taxon>Eukaryota</taxon>
        <taxon>Metazoa</taxon>
        <taxon>Chordata</taxon>
        <taxon>Craniata</taxon>
        <taxon>Vertebrata</taxon>
        <taxon>Euteleostomi</taxon>
        <taxon>Actinopterygii</taxon>
        <taxon>Neopterygii</taxon>
        <taxon>Teleostei</taxon>
        <taxon>Ostariophysi</taxon>
        <taxon>Gymnotiformes</taxon>
        <taxon>Gymnotoidei</taxon>
        <taxon>Gymnotidae</taxon>
        <taxon>Electrophorus</taxon>
    </lineage>
</organism>
<evidence type="ECO:0000256" key="1">
    <source>
        <dbReference type="ARBA" id="ARBA00022614"/>
    </source>
</evidence>
<name>A0A4W4DVZ2_ELEEL</name>
<dbReference type="Proteomes" id="UP000314983">
    <property type="component" value="Chromosome 11"/>
</dbReference>
<evidence type="ECO:0000259" key="3">
    <source>
        <dbReference type="Pfam" id="PF23598"/>
    </source>
</evidence>
<keyword evidence="2" id="KW-0677">Repeat</keyword>
<reference evidence="5" key="2">
    <citation type="journal article" date="2017" name="Sci. Adv.">
        <title>A tail of two voltages: Proteomic comparison of the three electric organs of the electric eel.</title>
        <authorList>
            <person name="Traeger L.L."/>
            <person name="Sabat G."/>
            <person name="Barrett-Wilt G.A."/>
            <person name="Wells G.B."/>
            <person name="Sussman M.R."/>
        </authorList>
    </citation>
    <scope>NUCLEOTIDE SEQUENCE [LARGE SCALE GENOMIC DNA]</scope>
</reference>